<dbReference type="AlphaFoldDB" id="A0A7E4V8R0"/>
<proteinExistence type="predicted"/>
<evidence type="ECO:0000256" key="4">
    <source>
        <dbReference type="ARBA" id="ARBA00022737"/>
    </source>
</evidence>
<dbReference type="InterPro" id="IPR018097">
    <property type="entry name" value="EGF_Ca-bd_CS"/>
</dbReference>
<evidence type="ECO:0000259" key="10">
    <source>
        <dbReference type="PROSITE" id="PS50279"/>
    </source>
</evidence>
<protein>
    <submittedName>
        <fullName evidence="12">Kunitz/Bovine pancreatic trypsin inhibitor domain protein</fullName>
    </submittedName>
</protein>
<evidence type="ECO:0000256" key="3">
    <source>
        <dbReference type="ARBA" id="ARBA00022729"/>
    </source>
</evidence>
<evidence type="ECO:0000256" key="7">
    <source>
        <dbReference type="PROSITE-ProRule" id="PRU00076"/>
    </source>
</evidence>
<dbReference type="Pfam" id="PF07645">
    <property type="entry name" value="EGF_CA"/>
    <property type="match status" value="1"/>
</dbReference>
<dbReference type="PROSITE" id="PS00280">
    <property type="entry name" value="BPTI_KUNITZ_1"/>
    <property type="match status" value="2"/>
</dbReference>
<dbReference type="Pfam" id="PF00014">
    <property type="entry name" value="Kunitz_BPTI"/>
    <property type="match status" value="3"/>
</dbReference>
<dbReference type="GO" id="GO:0004867">
    <property type="term" value="F:serine-type endopeptidase inhibitor activity"/>
    <property type="evidence" value="ECO:0007669"/>
    <property type="project" value="UniProtKB-KW"/>
</dbReference>
<keyword evidence="1 7" id="KW-0245">EGF-like domain</keyword>
<dbReference type="InterPro" id="IPR002223">
    <property type="entry name" value="Kunitz_BPTI"/>
</dbReference>
<organism evidence="11 12">
    <name type="scientific">Panagrellus redivivus</name>
    <name type="common">Microworm</name>
    <dbReference type="NCBI Taxonomy" id="6233"/>
    <lineage>
        <taxon>Eukaryota</taxon>
        <taxon>Metazoa</taxon>
        <taxon>Ecdysozoa</taxon>
        <taxon>Nematoda</taxon>
        <taxon>Chromadorea</taxon>
        <taxon>Rhabditida</taxon>
        <taxon>Tylenchina</taxon>
        <taxon>Panagrolaimomorpha</taxon>
        <taxon>Panagrolaimoidea</taxon>
        <taxon>Panagrolaimidae</taxon>
        <taxon>Panagrellus</taxon>
    </lineage>
</organism>
<dbReference type="InterPro" id="IPR049883">
    <property type="entry name" value="NOTCH1_EGF-like"/>
</dbReference>
<feature type="domain" description="EGF-like" evidence="9">
    <location>
        <begin position="267"/>
        <end position="307"/>
    </location>
</feature>
<dbReference type="SMART" id="SM00179">
    <property type="entry name" value="EGF_CA"/>
    <property type="match status" value="3"/>
</dbReference>
<dbReference type="Proteomes" id="UP000492821">
    <property type="component" value="Unassembled WGS sequence"/>
</dbReference>
<sequence>MWTILGGVLVIFAQIVIAEENDRCMEKMDPGPCQYYQVKWFWDPKYERCNEFHYGGCLGTRNRFNTKQECVKQCIFKEHNPASIPDLCLLDPDPGHCGDERHGQWWYFFNAVSGVCEQFFFYGCGGNHNKFYSLYQCRKVCGERLSPQIACDRCDVRTSTCQQNSKYNYTCECRDGFQKNEHNECVDIDECRQGKSECAQNAWCENTVGGHKCTCMAGYVGDGNTCTYVGVGKSVDDCTLCSSDATCSNGVCQCKVGFMGDGYNCSDTDECKRTPNPCDPMATCKNNEGSFTCTCPVGYAGNGYNCTKITKSCLDKFDRDYQESCGLENWREHYYLDHTSKRCSLFWYDGCPGKSYNIFSDLQTCENMCERTHVLTRAVALPVVLP</sequence>
<dbReference type="Gene3D" id="4.10.410.10">
    <property type="entry name" value="Pancreatic trypsin inhibitor Kunitz domain"/>
    <property type="match status" value="3"/>
</dbReference>
<evidence type="ECO:0000259" key="9">
    <source>
        <dbReference type="PROSITE" id="PS50026"/>
    </source>
</evidence>
<name>A0A7E4V8R0_PANRE</name>
<keyword evidence="4" id="KW-0677">Repeat</keyword>
<dbReference type="PROSITE" id="PS50279">
    <property type="entry name" value="BPTI_KUNITZ_2"/>
    <property type="match status" value="3"/>
</dbReference>
<keyword evidence="11" id="KW-1185">Reference proteome</keyword>
<dbReference type="PANTHER" id="PTHR24039">
    <property type="entry name" value="FIBRILLIN-RELATED"/>
    <property type="match status" value="1"/>
</dbReference>
<evidence type="ECO:0000313" key="11">
    <source>
        <dbReference type="Proteomes" id="UP000492821"/>
    </source>
</evidence>
<dbReference type="InterPro" id="IPR001881">
    <property type="entry name" value="EGF-like_Ca-bd_dom"/>
</dbReference>
<dbReference type="SUPFAM" id="SSF57362">
    <property type="entry name" value="BPTI-like"/>
    <property type="match status" value="3"/>
</dbReference>
<accession>A0A7E4V8R0</accession>
<dbReference type="PROSITE" id="PS50026">
    <property type="entry name" value="EGF_3"/>
    <property type="match status" value="2"/>
</dbReference>
<dbReference type="Gene3D" id="2.10.25.10">
    <property type="entry name" value="Laminin"/>
    <property type="match status" value="3"/>
</dbReference>
<dbReference type="InterPro" id="IPR036880">
    <property type="entry name" value="Kunitz_BPTI_sf"/>
</dbReference>
<dbReference type="FunFam" id="4.10.410.10:FF:000020">
    <property type="entry name" value="Collagen, type VI, alpha 3"/>
    <property type="match status" value="1"/>
</dbReference>
<dbReference type="SMART" id="SM00131">
    <property type="entry name" value="KU"/>
    <property type="match status" value="3"/>
</dbReference>
<feature type="domain" description="BPTI/Kunitz inhibitor" evidence="10">
    <location>
        <begin position="313"/>
        <end position="369"/>
    </location>
</feature>
<evidence type="ECO:0000256" key="6">
    <source>
        <dbReference type="ARBA" id="ARBA00023157"/>
    </source>
</evidence>
<dbReference type="InterPro" id="IPR000152">
    <property type="entry name" value="EGF-type_Asp/Asn_hydroxyl_site"/>
</dbReference>
<dbReference type="SUPFAM" id="SSF57196">
    <property type="entry name" value="EGF/Laminin"/>
    <property type="match status" value="2"/>
</dbReference>
<dbReference type="FunFam" id="2.10.25.10:FF:000038">
    <property type="entry name" value="Fibrillin 2"/>
    <property type="match status" value="2"/>
</dbReference>
<feature type="signal peptide" evidence="8">
    <location>
        <begin position="1"/>
        <end position="18"/>
    </location>
</feature>
<dbReference type="CDD" id="cd00054">
    <property type="entry name" value="EGF_CA"/>
    <property type="match status" value="2"/>
</dbReference>
<keyword evidence="2" id="KW-0646">Protease inhibitor</keyword>
<dbReference type="Pfam" id="PF12947">
    <property type="entry name" value="EGF_3"/>
    <property type="match status" value="1"/>
</dbReference>
<keyword evidence="5" id="KW-0722">Serine protease inhibitor</keyword>
<feature type="domain" description="BPTI/Kunitz inhibitor" evidence="10">
    <location>
        <begin position="24"/>
        <end position="74"/>
    </location>
</feature>
<dbReference type="InterPro" id="IPR020901">
    <property type="entry name" value="Prtase_inh_Kunz-CS"/>
</dbReference>
<keyword evidence="3 8" id="KW-0732">Signal</keyword>
<dbReference type="PROSITE" id="PS01187">
    <property type="entry name" value="EGF_CA"/>
    <property type="match status" value="1"/>
</dbReference>
<dbReference type="PROSITE" id="PS01186">
    <property type="entry name" value="EGF_2"/>
    <property type="match status" value="2"/>
</dbReference>
<dbReference type="InterPro" id="IPR000742">
    <property type="entry name" value="EGF"/>
</dbReference>
<dbReference type="PROSITE" id="PS00010">
    <property type="entry name" value="ASX_HYDROXYL"/>
    <property type="match status" value="1"/>
</dbReference>
<feature type="chain" id="PRO_5028889099" evidence="8">
    <location>
        <begin position="19"/>
        <end position="386"/>
    </location>
</feature>
<comment type="caution">
    <text evidence="7">Lacks conserved residue(s) required for the propagation of feature annotation.</text>
</comment>
<dbReference type="CDD" id="cd00109">
    <property type="entry name" value="Kunitz-type"/>
    <property type="match status" value="1"/>
</dbReference>
<reference evidence="12" key="2">
    <citation type="submission" date="2020-10" db="UniProtKB">
        <authorList>
            <consortium name="WormBaseParasite"/>
        </authorList>
    </citation>
    <scope>IDENTIFICATION</scope>
</reference>
<dbReference type="PANTHER" id="PTHR24039:SF38">
    <property type="entry name" value="KUNITZ_BOVINE PANCREATIC TRYPSIN INHIBITOR DOMAIN PROTEIN"/>
    <property type="match status" value="1"/>
</dbReference>
<evidence type="ECO:0000256" key="5">
    <source>
        <dbReference type="ARBA" id="ARBA00022900"/>
    </source>
</evidence>
<feature type="domain" description="BPTI/Kunitz inhibitor" evidence="10">
    <location>
        <begin position="88"/>
        <end position="141"/>
    </location>
</feature>
<dbReference type="InterPro" id="IPR024731">
    <property type="entry name" value="NELL2-like_EGF"/>
</dbReference>
<dbReference type="PRINTS" id="PR00759">
    <property type="entry name" value="BASICPTASE"/>
</dbReference>
<dbReference type="SMART" id="SM00181">
    <property type="entry name" value="EGF"/>
    <property type="match status" value="4"/>
</dbReference>
<keyword evidence="6" id="KW-1015">Disulfide bond</keyword>
<dbReference type="WBParaSite" id="Pan_g17918.t2">
    <property type="protein sequence ID" value="Pan_g17918.t2"/>
    <property type="gene ID" value="Pan_g17918"/>
</dbReference>
<evidence type="ECO:0000256" key="8">
    <source>
        <dbReference type="SAM" id="SignalP"/>
    </source>
</evidence>
<reference evidence="11" key="1">
    <citation type="journal article" date="2013" name="Genetics">
        <title>The draft genome and transcriptome of Panagrellus redivivus are shaped by the harsh demands of a free-living lifestyle.</title>
        <authorList>
            <person name="Srinivasan J."/>
            <person name="Dillman A.R."/>
            <person name="Macchietto M.G."/>
            <person name="Heikkinen L."/>
            <person name="Lakso M."/>
            <person name="Fracchia K.M."/>
            <person name="Antoshechkin I."/>
            <person name="Mortazavi A."/>
            <person name="Wong G."/>
            <person name="Sternberg P.W."/>
        </authorList>
    </citation>
    <scope>NUCLEOTIDE SEQUENCE [LARGE SCALE GENOMIC DNA]</scope>
    <source>
        <strain evidence="11">MT8872</strain>
    </source>
</reference>
<feature type="domain" description="EGF-like" evidence="9">
    <location>
        <begin position="187"/>
        <end position="227"/>
    </location>
</feature>
<evidence type="ECO:0000313" key="12">
    <source>
        <dbReference type="WBParaSite" id="Pan_g17918.t2"/>
    </source>
</evidence>
<evidence type="ECO:0000256" key="2">
    <source>
        <dbReference type="ARBA" id="ARBA00022690"/>
    </source>
</evidence>
<evidence type="ECO:0000256" key="1">
    <source>
        <dbReference type="ARBA" id="ARBA00022536"/>
    </source>
</evidence>
<dbReference type="GO" id="GO:0005509">
    <property type="term" value="F:calcium ion binding"/>
    <property type="evidence" value="ECO:0007669"/>
    <property type="project" value="InterPro"/>
</dbReference>